<reference evidence="1" key="2">
    <citation type="submission" date="2020-11" db="EMBL/GenBank/DDBJ databases">
        <authorList>
            <consortium name="DOE Joint Genome Institute"/>
            <person name="Kuo A."/>
            <person name="Miyauchi S."/>
            <person name="Kiss E."/>
            <person name="Drula E."/>
            <person name="Kohler A."/>
            <person name="Sanchez-Garcia M."/>
            <person name="Andreopoulos B."/>
            <person name="Barry K.W."/>
            <person name="Bonito G."/>
            <person name="Buee M."/>
            <person name="Carver A."/>
            <person name="Chen C."/>
            <person name="Cichocki N."/>
            <person name="Clum A."/>
            <person name="Culley D."/>
            <person name="Crous P.W."/>
            <person name="Fauchery L."/>
            <person name="Girlanda M."/>
            <person name="Hayes R."/>
            <person name="Keri Z."/>
            <person name="Labutti K."/>
            <person name="Lipzen A."/>
            <person name="Lombard V."/>
            <person name="Magnuson J."/>
            <person name="Maillard F."/>
            <person name="Morin E."/>
            <person name="Murat C."/>
            <person name="Nolan M."/>
            <person name="Ohm R."/>
            <person name="Pangilinan J."/>
            <person name="Pereira M."/>
            <person name="Perotto S."/>
            <person name="Peter M."/>
            <person name="Riley R."/>
            <person name="Sitrit Y."/>
            <person name="Stielow B."/>
            <person name="Szollosi G."/>
            <person name="Zifcakova L."/>
            <person name="Stursova M."/>
            <person name="Spatafora J.W."/>
            <person name="Tedersoo L."/>
            <person name="Vaario L.-M."/>
            <person name="Yamada A."/>
            <person name="Yan M."/>
            <person name="Wang P."/>
            <person name="Xu J."/>
            <person name="Bruns T."/>
            <person name="Baldrian P."/>
            <person name="Vilgalys R."/>
            <person name="Henrissat B."/>
            <person name="Grigoriev I.V."/>
            <person name="Hibbett D."/>
            <person name="Nagy L.G."/>
            <person name="Martin F.M."/>
        </authorList>
    </citation>
    <scope>NUCLEOTIDE SEQUENCE</scope>
    <source>
        <strain evidence="1">UH-Tt-Lm1</strain>
    </source>
</reference>
<dbReference type="Gene3D" id="3.90.640.10">
    <property type="entry name" value="Actin, Chain A, domain 4"/>
    <property type="match status" value="1"/>
</dbReference>
<accession>A0A9P6L5P0</accession>
<keyword evidence="2" id="KW-1185">Reference proteome</keyword>
<dbReference type="EMBL" id="WIUZ02000009">
    <property type="protein sequence ID" value="KAF9783735.1"/>
    <property type="molecule type" value="Genomic_DNA"/>
</dbReference>
<evidence type="ECO:0000313" key="1">
    <source>
        <dbReference type="EMBL" id="KAF9783735.1"/>
    </source>
</evidence>
<evidence type="ECO:0000313" key="2">
    <source>
        <dbReference type="Proteomes" id="UP000736335"/>
    </source>
</evidence>
<dbReference type="Gene3D" id="3.30.420.40">
    <property type="match status" value="2"/>
</dbReference>
<dbReference type="AlphaFoldDB" id="A0A9P6L5P0"/>
<dbReference type="CDD" id="cd10170">
    <property type="entry name" value="ASKHA_NBD_HSP70"/>
    <property type="match status" value="1"/>
</dbReference>
<dbReference type="OrthoDB" id="2963168at2759"/>
<dbReference type="InterPro" id="IPR043129">
    <property type="entry name" value="ATPase_NBD"/>
</dbReference>
<reference evidence="1" key="1">
    <citation type="journal article" date="2020" name="Nat. Commun.">
        <title>Large-scale genome sequencing of mycorrhizal fungi provides insights into the early evolution of symbiotic traits.</title>
        <authorList>
            <person name="Miyauchi S."/>
            <person name="Kiss E."/>
            <person name="Kuo A."/>
            <person name="Drula E."/>
            <person name="Kohler A."/>
            <person name="Sanchez-Garcia M."/>
            <person name="Morin E."/>
            <person name="Andreopoulos B."/>
            <person name="Barry K.W."/>
            <person name="Bonito G."/>
            <person name="Buee M."/>
            <person name="Carver A."/>
            <person name="Chen C."/>
            <person name="Cichocki N."/>
            <person name="Clum A."/>
            <person name="Culley D."/>
            <person name="Crous P.W."/>
            <person name="Fauchery L."/>
            <person name="Girlanda M."/>
            <person name="Hayes R.D."/>
            <person name="Keri Z."/>
            <person name="LaButti K."/>
            <person name="Lipzen A."/>
            <person name="Lombard V."/>
            <person name="Magnuson J."/>
            <person name="Maillard F."/>
            <person name="Murat C."/>
            <person name="Nolan M."/>
            <person name="Ohm R.A."/>
            <person name="Pangilinan J."/>
            <person name="Pereira M.F."/>
            <person name="Perotto S."/>
            <person name="Peter M."/>
            <person name="Pfister S."/>
            <person name="Riley R."/>
            <person name="Sitrit Y."/>
            <person name="Stielow J.B."/>
            <person name="Szollosi G."/>
            <person name="Zifcakova L."/>
            <person name="Stursova M."/>
            <person name="Spatafora J.W."/>
            <person name="Tedersoo L."/>
            <person name="Vaario L.M."/>
            <person name="Yamada A."/>
            <person name="Yan M."/>
            <person name="Wang P."/>
            <person name="Xu J."/>
            <person name="Bruns T."/>
            <person name="Baldrian P."/>
            <person name="Vilgalys R."/>
            <person name="Dunand C."/>
            <person name="Henrissat B."/>
            <person name="Grigoriev I.V."/>
            <person name="Hibbett D."/>
            <person name="Nagy L.G."/>
            <person name="Martin F.M."/>
        </authorList>
    </citation>
    <scope>NUCLEOTIDE SEQUENCE</scope>
    <source>
        <strain evidence="1">UH-Tt-Lm1</strain>
    </source>
</reference>
<proteinExistence type="predicted"/>
<dbReference type="PANTHER" id="PTHR14187">
    <property type="entry name" value="ALPHA KINASE/ELONGATION FACTOR 2 KINASE"/>
    <property type="match status" value="1"/>
</dbReference>
<protein>
    <submittedName>
        <fullName evidence="1">Uncharacterized protein</fullName>
    </submittedName>
</protein>
<organism evidence="1 2">
    <name type="scientific">Thelephora terrestris</name>
    <dbReference type="NCBI Taxonomy" id="56493"/>
    <lineage>
        <taxon>Eukaryota</taxon>
        <taxon>Fungi</taxon>
        <taxon>Dikarya</taxon>
        <taxon>Basidiomycota</taxon>
        <taxon>Agaricomycotina</taxon>
        <taxon>Agaricomycetes</taxon>
        <taxon>Thelephorales</taxon>
        <taxon>Thelephoraceae</taxon>
        <taxon>Thelephora</taxon>
    </lineage>
</organism>
<name>A0A9P6L5P0_9AGAM</name>
<dbReference type="PANTHER" id="PTHR14187:SF5">
    <property type="entry name" value="HEAT SHOCK 70 KDA PROTEIN 12A"/>
    <property type="match status" value="1"/>
</dbReference>
<sequence>MTDPARPPYSGHSQKLVIALDIGTTFSGAAYAWLDPGEVPQIQFVTSELWRVRDRYLNTPNIGSAKVPSILYYDNDGKFCGVENGVGVQGDPQDDGDDPQDDNFLKIKWWKLMISPTEPSAAMKAQMSTNLPKGKTIIDVFADFMGYLFESTKELFKASEPNGGLLWDSVSNNIELILTHPNGWGGPQQSQLRAAATKAGIIPDTPDGHSSVHFLSEGEASFHFCATHTRACKDLKTGEQVLIIDAGGGTIDISTYVVIDDAPLQVEELHEPDCLLQGGEFVTARARAMVQEKWKGSKFDSPDDLAAFSQKFDEGVKRVFSNERAAQHVKFCSARDNDTKCGIKAGRFTLTGTQVSEFFEPSIQATVNSIREKFTQQIATNSFAFLVGGFATSPWLSEQLEKRLSGLGLRFCKPDTHTNKAVAVGAVSFYLDHFVTGRIAKFTYGASCSRSYQPFNPEHVKRNAKAYLDPLGDKWVPDCFEIMLPRGTKVLEDREVRFQLQFMPAETPQPHAFQSVIKYTGTHDVPQWTDLEKDKFETLCSVQANISTAPYQIRRGKTGTIFYTREFELILLVGLTELKAQIGWIDSITGEERRSGAMVVYDDPSDWST</sequence>
<dbReference type="Proteomes" id="UP000736335">
    <property type="component" value="Unassembled WGS sequence"/>
</dbReference>
<gene>
    <name evidence="1" type="ORF">BJ322DRAFT_1109584</name>
</gene>
<dbReference type="SUPFAM" id="SSF53067">
    <property type="entry name" value="Actin-like ATPase domain"/>
    <property type="match status" value="2"/>
</dbReference>
<comment type="caution">
    <text evidence="1">The sequence shown here is derived from an EMBL/GenBank/DDBJ whole genome shotgun (WGS) entry which is preliminary data.</text>
</comment>